<feature type="compositionally biased region" description="Basic and acidic residues" evidence="1">
    <location>
        <begin position="1411"/>
        <end position="1429"/>
    </location>
</feature>
<feature type="region of interest" description="Disordered" evidence="1">
    <location>
        <begin position="181"/>
        <end position="220"/>
    </location>
</feature>
<protein>
    <submittedName>
        <fullName evidence="3">Uncharacterized protein</fullName>
    </submittedName>
</protein>
<gene>
    <name evidence="3" type="ORF">H4R34_002407</name>
</gene>
<feature type="compositionally biased region" description="Polar residues" evidence="1">
    <location>
        <begin position="210"/>
        <end position="219"/>
    </location>
</feature>
<accession>A0A9W8B825</accession>
<evidence type="ECO:0000256" key="2">
    <source>
        <dbReference type="SAM" id="Phobius"/>
    </source>
</evidence>
<comment type="caution">
    <text evidence="3">The sequence shown here is derived from an EMBL/GenBank/DDBJ whole genome shotgun (WGS) entry which is preliminary data.</text>
</comment>
<proteinExistence type="predicted"/>
<dbReference type="InterPro" id="IPR036400">
    <property type="entry name" value="Cyt_B5-like_heme/steroid_sf"/>
</dbReference>
<keyword evidence="2" id="KW-0472">Membrane</keyword>
<evidence type="ECO:0000313" key="4">
    <source>
        <dbReference type="Proteomes" id="UP001151582"/>
    </source>
</evidence>
<feature type="region of interest" description="Disordered" evidence="1">
    <location>
        <begin position="1"/>
        <end position="32"/>
    </location>
</feature>
<feature type="transmembrane region" description="Helical" evidence="2">
    <location>
        <begin position="1248"/>
        <end position="1272"/>
    </location>
</feature>
<feature type="region of interest" description="Disordered" evidence="1">
    <location>
        <begin position="130"/>
        <end position="165"/>
    </location>
</feature>
<dbReference type="Gene3D" id="3.10.120.10">
    <property type="entry name" value="Cytochrome b5-like heme/steroid binding domain"/>
    <property type="match status" value="1"/>
</dbReference>
<feature type="transmembrane region" description="Helical" evidence="2">
    <location>
        <begin position="623"/>
        <end position="646"/>
    </location>
</feature>
<keyword evidence="2" id="KW-1133">Transmembrane helix</keyword>
<dbReference type="EMBL" id="JANBQB010000162">
    <property type="protein sequence ID" value="KAJ1980568.1"/>
    <property type="molecule type" value="Genomic_DNA"/>
</dbReference>
<reference evidence="3" key="1">
    <citation type="submission" date="2022-07" db="EMBL/GenBank/DDBJ databases">
        <title>Phylogenomic reconstructions and comparative analyses of Kickxellomycotina fungi.</title>
        <authorList>
            <person name="Reynolds N.K."/>
            <person name="Stajich J.E."/>
            <person name="Barry K."/>
            <person name="Grigoriev I.V."/>
            <person name="Crous P."/>
            <person name="Smith M.E."/>
        </authorList>
    </citation>
    <scope>NUCLEOTIDE SEQUENCE</scope>
    <source>
        <strain evidence="3">RSA 567</strain>
    </source>
</reference>
<keyword evidence="4" id="KW-1185">Reference proteome</keyword>
<organism evidence="3 4">
    <name type="scientific">Dimargaris verticillata</name>
    <dbReference type="NCBI Taxonomy" id="2761393"/>
    <lineage>
        <taxon>Eukaryota</taxon>
        <taxon>Fungi</taxon>
        <taxon>Fungi incertae sedis</taxon>
        <taxon>Zoopagomycota</taxon>
        <taxon>Kickxellomycotina</taxon>
        <taxon>Dimargaritomycetes</taxon>
        <taxon>Dimargaritales</taxon>
        <taxon>Dimargaritaceae</taxon>
        <taxon>Dimargaris</taxon>
    </lineage>
</organism>
<dbReference type="OrthoDB" id="370884at2759"/>
<feature type="transmembrane region" description="Helical" evidence="2">
    <location>
        <begin position="1322"/>
        <end position="1345"/>
    </location>
</feature>
<sequence length="1480" mass="163800">MSRDNQPRQSSPTGGSAGHSPRSRSPPGWLAANSAALDAAGATHIYVPSWLDTHAISPRPDAAHSDPALLATESGSANPTWSLYDESLLRVTSKGSPAALAPNALGITRASNDLEPELKSRSLAKRALCDTTPTQRSHGSAGSTRLTPDSTHHVPSRSRFQSATTVTQGLRACVLRDNFSRTTPGTASEALPSPSPPALSQHLPVKTDSNESPPANTKEFTPLLHMRRPHYVSPLKNADEFAHNVSSPAPSSSRRLCGVWRGLALALTCCLPNPLFRCLGRAGRPSIRAARQKLTLVYGVIGLYLALTALILVLNNVLCQLNRNFSWDQVRSGGWVVINGQVVDLDDAEYSILETLGTMYRGRDLSSLFPRFTIFLPQSPRRELIQSTPIKSTPGNPVMVAHCANNITVAQRWINAVVSSDFRYKVVDNQLVECPLPSLTSRNVDTMTSGTNDDVNDLPLRTRGLPSTSRAIALPGGNAFDCLDKPKWEKAVADKVLGDVRYTEDEVRTEHSSLAKSAFYIIDSKVYDLTNYLLYATELVTTGNGKILTQERQLKVNDTMFLNQDLTELLVRYPGQDISQHFRQLSNATESLDCLNYLFYVGTTRPQMVVEGLAFNCSYFHPVAWLAIIAVVLYHAVPWAMGKWMLHGQAARRRLCSTVLSPATKPHCMVVVNCGQQTDPRILKAHLQSVAQLRYDDDKLFLFIFCQGSRPLPAFGSQPTSSTAAAFSAAHTDQLGPYSRAHPILGVLDYFGPEPELRTYPAVGFDGYPVAMAQVYTGYYEYGIHHLPYCVVVKYPLAAPTWTPSDPTRPFSACPNHVSAMHAGVDRRDSLCLALNFWRVFIRLREQDRWNREWQHFGQGVVRGTGPDLRITPLEYELYSQIADLRVNLETFNHALVVDANILLETHCLASFMSRLHSSPLSLATSGMVHDAQLPFHSSDLAWVPPPMAVSMLDQYCNNYVYKTSSMARSGLGVFADVGTEALLLRLRFPDGRLCAAHPLVLGALATMSHPHSLMAGPPGLPTDSSDPLLAEPIMRLETSLLPPMVTRRACLFEIVHVQQHRPRNSWDIDSSSDEESAQQFGSDAAAAHPMPLFVDIPVFDPRATNARRPARDGFALGKSNVLFTHNTNQFLGQALLSLFPEHRLLFDPHAQAFRVHSPNHPETIGTQLTLRRCLTHQIQLLRSSFYTWLYFLKGAVRSPRSHTPSTTLEAVSTRSVSRFPLFRADAKANAPRGSVTWSYRWHRLRLVLVYLYSVLRFVLSPFVVTYLYTIIGIAIFRRTPSDVFILIVVLGCLVVSVGITQLLLCCRTMTRWKQTCGRRMVALVIVPILGIPVLCLLIPWAALWSSDYITYYFDQHASPTDPELSPTRKRSTELPTARFPQRLDPLNLPPSSTTAIVAAEPADFPLSRQDATRDTNHPYLEMGEKGSDDLLSSTGSSAAAVPWAQLPLLTYTEFRHFDKRGTIQSLMFNSQAPLGPSRS</sequence>
<feature type="region of interest" description="Disordered" evidence="1">
    <location>
        <begin position="1409"/>
        <end position="1434"/>
    </location>
</feature>
<evidence type="ECO:0000256" key="1">
    <source>
        <dbReference type="SAM" id="MobiDB-lite"/>
    </source>
</evidence>
<feature type="transmembrane region" description="Helical" evidence="2">
    <location>
        <begin position="1284"/>
        <end position="1310"/>
    </location>
</feature>
<keyword evidence="2" id="KW-0812">Transmembrane</keyword>
<feature type="compositionally biased region" description="Polar residues" evidence="1">
    <location>
        <begin position="131"/>
        <end position="149"/>
    </location>
</feature>
<name>A0A9W8B825_9FUNG</name>
<feature type="transmembrane region" description="Helical" evidence="2">
    <location>
        <begin position="296"/>
        <end position="314"/>
    </location>
</feature>
<evidence type="ECO:0000313" key="3">
    <source>
        <dbReference type="EMBL" id="KAJ1980568.1"/>
    </source>
</evidence>
<dbReference type="Proteomes" id="UP001151582">
    <property type="component" value="Unassembled WGS sequence"/>
</dbReference>